<reference evidence="4" key="1">
    <citation type="submission" date="2025-08" db="UniProtKB">
        <authorList>
            <consortium name="Ensembl"/>
        </authorList>
    </citation>
    <scope>IDENTIFICATION</scope>
</reference>
<evidence type="ECO:0000256" key="1">
    <source>
        <dbReference type="ARBA" id="ARBA00022980"/>
    </source>
</evidence>
<keyword evidence="1" id="KW-0689">Ribosomal protein</keyword>
<dbReference type="InterPro" id="IPR039415">
    <property type="entry name" value="FUBI"/>
</dbReference>
<dbReference type="GO" id="GO:0006412">
    <property type="term" value="P:translation"/>
    <property type="evidence" value="ECO:0007669"/>
    <property type="project" value="InterPro"/>
</dbReference>
<sequence>MQLFVRGQTLHSIHLNGSETVAQIKAQIEALEGLACEDQIISLCGAPLEDETLMCQSGIEDFSTLEVTSRLLGGKVHGSLARAGKVRGQTPKVRYMSTMFISHIYLSFWARIGLLTLFTDDYSRWTSRRRKRKRQAERREEFSITDALSMLSQRLAKRKGQMLTHNLPLKMTVSVHCIPE</sequence>
<feature type="domain" description="Ubiquitin-like" evidence="3">
    <location>
        <begin position="1"/>
        <end position="74"/>
    </location>
</feature>
<dbReference type="PANTHER" id="PTHR12650:SF30">
    <property type="entry name" value="40S RIBOSOMAL PROTEIN S30-RELATED"/>
    <property type="match status" value="1"/>
</dbReference>
<dbReference type="PANTHER" id="PTHR12650">
    <property type="entry name" value="40S RIBOSOMAL PROTEIN S30/UBIQUITIN-LIKE PROTEIN FUBI"/>
    <property type="match status" value="1"/>
</dbReference>
<organism evidence="4 5">
    <name type="scientific">Cyprinus carpio</name>
    <name type="common">Common carp</name>
    <dbReference type="NCBI Taxonomy" id="7962"/>
    <lineage>
        <taxon>Eukaryota</taxon>
        <taxon>Metazoa</taxon>
        <taxon>Chordata</taxon>
        <taxon>Craniata</taxon>
        <taxon>Vertebrata</taxon>
        <taxon>Euteleostomi</taxon>
        <taxon>Actinopterygii</taxon>
        <taxon>Neopterygii</taxon>
        <taxon>Teleostei</taxon>
        <taxon>Ostariophysi</taxon>
        <taxon>Cypriniformes</taxon>
        <taxon>Cyprinidae</taxon>
        <taxon>Cyprininae</taxon>
        <taxon>Cyprinus</taxon>
    </lineage>
</organism>
<proteinExistence type="predicted"/>
<name>A0A8C2KGC3_CYPCA</name>
<evidence type="ECO:0000259" key="3">
    <source>
        <dbReference type="PROSITE" id="PS50053"/>
    </source>
</evidence>
<accession>A0A8C2KGC3</accession>
<dbReference type="Proteomes" id="UP000694701">
    <property type="component" value="Unplaced"/>
</dbReference>
<dbReference type="PROSITE" id="PS50053">
    <property type="entry name" value="UBIQUITIN_2"/>
    <property type="match status" value="1"/>
</dbReference>
<dbReference type="SMART" id="SM00213">
    <property type="entry name" value="UBQ"/>
    <property type="match status" value="1"/>
</dbReference>
<dbReference type="GO" id="GO:0003735">
    <property type="term" value="F:structural constituent of ribosome"/>
    <property type="evidence" value="ECO:0007669"/>
    <property type="project" value="InterPro"/>
</dbReference>
<dbReference type="Ensembl" id="ENSCCRT00020117201.1">
    <property type="protein sequence ID" value="ENSCCRP00020107295.1"/>
    <property type="gene ID" value="ENSCCRG00020048917.1"/>
</dbReference>
<protein>
    <recommendedName>
        <fullName evidence="3">Ubiquitin-like domain-containing protein</fullName>
    </recommendedName>
</protein>
<dbReference type="Pfam" id="PF00240">
    <property type="entry name" value="ubiquitin"/>
    <property type="match status" value="1"/>
</dbReference>
<dbReference type="Gene3D" id="3.10.20.90">
    <property type="entry name" value="Phosphatidylinositol 3-kinase Catalytic Subunit, Chain A, domain 1"/>
    <property type="match status" value="1"/>
</dbReference>
<dbReference type="InterPro" id="IPR029071">
    <property type="entry name" value="Ubiquitin-like_domsf"/>
</dbReference>
<dbReference type="FunFam" id="3.10.20.90:FF:000276">
    <property type="entry name" value="40S ribosomal protein S30"/>
    <property type="match status" value="1"/>
</dbReference>
<evidence type="ECO:0000256" key="2">
    <source>
        <dbReference type="ARBA" id="ARBA00023274"/>
    </source>
</evidence>
<keyword evidence="2" id="KW-0687">Ribonucleoprotein</keyword>
<gene>
    <name evidence="4" type="primary">faub</name>
</gene>
<dbReference type="GO" id="GO:0022627">
    <property type="term" value="C:cytosolic small ribosomal subunit"/>
    <property type="evidence" value="ECO:0007669"/>
    <property type="project" value="TreeGrafter"/>
</dbReference>
<dbReference type="SUPFAM" id="SSF54236">
    <property type="entry name" value="Ubiquitin-like"/>
    <property type="match status" value="1"/>
</dbReference>
<dbReference type="InterPro" id="IPR006846">
    <property type="entry name" value="Ribosomal_eS30"/>
</dbReference>
<dbReference type="InterPro" id="IPR000626">
    <property type="entry name" value="Ubiquitin-like_dom"/>
</dbReference>
<dbReference type="CDD" id="cd01793">
    <property type="entry name" value="Ubl_FUBI"/>
    <property type="match status" value="1"/>
</dbReference>
<evidence type="ECO:0000313" key="4">
    <source>
        <dbReference type="Ensembl" id="ENSCCRP00020107295.1"/>
    </source>
</evidence>
<evidence type="ECO:0000313" key="5">
    <source>
        <dbReference type="Proteomes" id="UP000694701"/>
    </source>
</evidence>
<dbReference type="Pfam" id="PF04758">
    <property type="entry name" value="Ribosomal_S30"/>
    <property type="match status" value="1"/>
</dbReference>
<dbReference type="AlphaFoldDB" id="A0A8C2KGC3"/>